<reference evidence="11" key="1">
    <citation type="submission" date="2017-09" db="EMBL/GenBank/DDBJ databases">
        <title>Depth-based differentiation of microbial function through sediment-hosted aquifers and enrichment of novel symbionts in the deep terrestrial subsurface.</title>
        <authorList>
            <person name="Probst A.J."/>
            <person name="Ladd B."/>
            <person name="Jarett J.K."/>
            <person name="Geller-Mcgrath D.E."/>
            <person name="Sieber C.M.K."/>
            <person name="Emerson J.B."/>
            <person name="Anantharaman K."/>
            <person name="Thomas B.C."/>
            <person name="Malmstrom R."/>
            <person name="Stieglmeier M."/>
            <person name="Klingl A."/>
            <person name="Woyke T."/>
            <person name="Ryan C.M."/>
            <person name="Banfield J.F."/>
        </authorList>
    </citation>
    <scope>NUCLEOTIDE SEQUENCE [LARGE SCALE GENOMIC DNA]</scope>
</reference>
<evidence type="ECO:0000256" key="3">
    <source>
        <dbReference type="ARBA" id="ARBA00022813"/>
    </source>
</evidence>
<dbReference type="GO" id="GO:0008295">
    <property type="term" value="P:spermidine biosynthetic process"/>
    <property type="evidence" value="ECO:0007669"/>
    <property type="project" value="UniProtKB-KW"/>
</dbReference>
<gene>
    <name evidence="10" type="primary">speD</name>
    <name evidence="10" type="ORF">COU46_01225</name>
</gene>
<keyword evidence="6" id="KW-0865">Zymogen</keyword>
<dbReference type="InterPro" id="IPR003826">
    <property type="entry name" value="AdoMetDC_fam_prok"/>
</dbReference>
<keyword evidence="4" id="KW-0745">Spermidine biosynthesis</keyword>
<dbReference type="InterPro" id="IPR017716">
    <property type="entry name" value="S-AdoMet_deCOase_pro-enz"/>
</dbReference>
<dbReference type="Pfam" id="PF02675">
    <property type="entry name" value="AdoMet_dc"/>
    <property type="match status" value="1"/>
</dbReference>
<dbReference type="GO" id="GO:0004014">
    <property type="term" value="F:adenosylmethionine decarboxylase activity"/>
    <property type="evidence" value="ECO:0007669"/>
    <property type="project" value="InterPro"/>
</dbReference>
<evidence type="ECO:0000256" key="9">
    <source>
        <dbReference type="ARBA" id="ARBA00023317"/>
    </source>
</evidence>
<keyword evidence="5" id="KW-0620">Polyamine biosynthesis</keyword>
<organism evidence="10 11">
    <name type="scientific">Candidatus Niyogibacteria bacterium CG10_big_fil_rev_8_21_14_0_10_42_19</name>
    <dbReference type="NCBI Taxonomy" id="1974725"/>
    <lineage>
        <taxon>Bacteria</taxon>
        <taxon>Candidatus Niyogiibacteriota</taxon>
    </lineage>
</organism>
<keyword evidence="3" id="KW-0068">Autocatalytic cleavage</keyword>
<evidence type="ECO:0000313" key="10">
    <source>
        <dbReference type="EMBL" id="PIR70477.1"/>
    </source>
</evidence>
<sequence length="139" mass="16213">MVKITKKELKQPHFGLHLTFDAYHCDERILNSHKATEKFLNEAVKKLEMHKLVEPKVVHAKANNFKDPGGYTGFVIIQESHISVHTFPKRKFVSIDLYSCKDFDYEKAISFTKKYFKSQAIETNVIIRGKKYPLKNIVK</sequence>
<evidence type="ECO:0000313" key="11">
    <source>
        <dbReference type="Proteomes" id="UP000229383"/>
    </source>
</evidence>
<dbReference type="NCBIfam" id="TIGR03330">
    <property type="entry name" value="SAM_DCase_Bsu"/>
    <property type="match status" value="1"/>
</dbReference>
<evidence type="ECO:0000256" key="5">
    <source>
        <dbReference type="ARBA" id="ARBA00023115"/>
    </source>
</evidence>
<dbReference type="AlphaFoldDB" id="A0A2H0TFZ0"/>
<keyword evidence="9" id="KW-0670">Pyruvate</keyword>
<evidence type="ECO:0000256" key="7">
    <source>
        <dbReference type="ARBA" id="ARBA00023239"/>
    </source>
</evidence>
<accession>A0A2H0TFZ0</accession>
<dbReference type="EMBL" id="PFCN01000016">
    <property type="protein sequence ID" value="PIR70477.1"/>
    <property type="molecule type" value="Genomic_DNA"/>
</dbReference>
<protein>
    <submittedName>
        <fullName evidence="10">Adenosylmethionine decarboxylase</fullName>
    </submittedName>
</protein>
<name>A0A2H0TFZ0_9BACT</name>
<evidence type="ECO:0000256" key="6">
    <source>
        <dbReference type="ARBA" id="ARBA00023145"/>
    </source>
</evidence>
<comment type="caution">
    <text evidence="10">The sequence shown here is derived from an EMBL/GenBank/DDBJ whole genome shotgun (WGS) entry which is preliminary data.</text>
</comment>
<comment type="cofactor">
    <cofactor evidence="1">
        <name>pyruvate</name>
        <dbReference type="ChEBI" id="CHEBI:15361"/>
    </cofactor>
</comment>
<evidence type="ECO:0000256" key="2">
    <source>
        <dbReference type="ARBA" id="ARBA00022793"/>
    </source>
</evidence>
<keyword evidence="7" id="KW-0456">Lyase</keyword>
<evidence type="ECO:0000256" key="4">
    <source>
        <dbReference type="ARBA" id="ARBA00023066"/>
    </source>
</evidence>
<proteinExistence type="predicted"/>
<dbReference type="Proteomes" id="UP000229383">
    <property type="component" value="Unassembled WGS sequence"/>
</dbReference>
<dbReference type="Gene3D" id="3.60.90.10">
    <property type="entry name" value="S-adenosylmethionine decarboxylase"/>
    <property type="match status" value="1"/>
</dbReference>
<dbReference type="PANTHER" id="PTHR33866">
    <property type="entry name" value="S-ADENOSYLMETHIONINE DECARBOXYLASE PROENZYME"/>
    <property type="match status" value="1"/>
</dbReference>
<dbReference type="PANTHER" id="PTHR33866:SF2">
    <property type="entry name" value="S-ADENOSYLMETHIONINE DECARBOXYLASE PROENZYME"/>
    <property type="match status" value="1"/>
</dbReference>
<evidence type="ECO:0000256" key="1">
    <source>
        <dbReference type="ARBA" id="ARBA00001928"/>
    </source>
</evidence>
<dbReference type="InterPro" id="IPR016067">
    <property type="entry name" value="S-AdoMet_deCO2ase_core"/>
</dbReference>
<keyword evidence="8" id="KW-0704">Schiff base</keyword>
<keyword evidence="2" id="KW-0210">Decarboxylase</keyword>
<dbReference type="GO" id="GO:0005829">
    <property type="term" value="C:cytosol"/>
    <property type="evidence" value="ECO:0007669"/>
    <property type="project" value="TreeGrafter"/>
</dbReference>
<dbReference type="SUPFAM" id="SSF56276">
    <property type="entry name" value="S-adenosylmethionine decarboxylase"/>
    <property type="match status" value="1"/>
</dbReference>
<evidence type="ECO:0000256" key="8">
    <source>
        <dbReference type="ARBA" id="ARBA00023270"/>
    </source>
</evidence>